<keyword evidence="2" id="KW-0808">Transferase</keyword>
<name>A0A1G9X6N0_9ACTN</name>
<dbReference type="EMBL" id="FNIC01000001">
    <property type="protein sequence ID" value="SDM92362.1"/>
    <property type="molecule type" value="Genomic_DNA"/>
</dbReference>
<feature type="domain" description="Methyltransferase type 11" evidence="1">
    <location>
        <begin position="38"/>
        <end position="132"/>
    </location>
</feature>
<accession>A0A1G9X6N0</accession>
<dbReference type="InterPro" id="IPR013216">
    <property type="entry name" value="Methyltransf_11"/>
</dbReference>
<gene>
    <name evidence="2" type="ORF">SAMN05192576_1277</name>
</gene>
<dbReference type="InterPro" id="IPR052356">
    <property type="entry name" value="Thiol_S-MT"/>
</dbReference>
<dbReference type="OrthoDB" id="65624at2"/>
<dbReference type="GO" id="GO:0032259">
    <property type="term" value="P:methylation"/>
    <property type="evidence" value="ECO:0007669"/>
    <property type="project" value="UniProtKB-KW"/>
</dbReference>
<reference evidence="2 3" key="1">
    <citation type="submission" date="2016-10" db="EMBL/GenBank/DDBJ databases">
        <authorList>
            <person name="de Groot N.N."/>
        </authorList>
    </citation>
    <scope>NUCLEOTIDE SEQUENCE [LARGE SCALE GENOMIC DNA]</scope>
    <source>
        <strain evidence="2 3">CGMCC 1.11147</strain>
    </source>
</reference>
<dbReference type="PANTHER" id="PTHR45036:SF1">
    <property type="entry name" value="METHYLTRANSFERASE LIKE 7A"/>
    <property type="match status" value="1"/>
</dbReference>
<sequence length="206" mass="22439">MGLWEERVVPRLVDRSLRSPEIGELRAAVCAGLHGEVLELGYGSGLNARYYPAAVSTISAVEPSDLAWRLSESRRAASRVPVVRVGLDGQRLEADDASYDAVLSTFTLCTIPDVARALAEVRRVLRTGGALHFVEHGLAPDPGVVVWQHRLEPVQRRLAGGCHLSRDIPALVRGAGLEIVELRSEYLPGPRVSRPWTFGYLGRATA</sequence>
<dbReference type="SUPFAM" id="SSF53335">
    <property type="entry name" value="S-adenosyl-L-methionine-dependent methyltransferases"/>
    <property type="match status" value="1"/>
</dbReference>
<dbReference type="Gene3D" id="3.40.50.150">
    <property type="entry name" value="Vaccinia Virus protein VP39"/>
    <property type="match status" value="1"/>
</dbReference>
<dbReference type="STRING" id="1005944.SAMN05192576_1277"/>
<dbReference type="AlphaFoldDB" id="A0A1G9X6N0"/>
<dbReference type="PANTHER" id="PTHR45036">
    <property type="entry name" value="METHYLTRANSFERASE LIKE 7B"/>
    <property type="match status" value="1"/>
</dbReference>
<dbReference type="CDD" id="cd02440">
    <property type="entry name" value="AdoMet_MTases"/>
    <property type="match status" value="1"/>
</dbReference>
<dbReference type="RefSeq" id="WP_091022798.1">
    <property type="nucleotide sequence ID" value="NZ_BKAE01000001.1"/>
</dbReference>
<dbReference type="GO" id="GO:0008757">
    <property type="term" value="F:S-adenosylmethionine-dependent methyltransferase activity"/>
    <property type="evidence" value="ECO:0007669"/>
    <property type="project" value="InterPro"/>
</dbReference>
<keyword evidence="3" id="KW-1185">Reference proteome</keyword>
<dbReference type="Proteomes" id="UP000199004">
    <property type="component" value="Unassembled WGS sequence"/>
</dbReference>
<proteinExistence type="predicted"/>
<dbReference type="Pfam" id="PF08241">
    <property type="entry name" value="Methyltransf_11"/>
    <property type="match status" value="1"/>
</dbReference>
<organism evidence="2 3">
    <name type="scientific">Nocardioides szechwanensis</name>
    <dbReference type="NCBI Taxonomy" id="1005944"/>
    <lineage>
        <taxon>Bacteria</taxon>
        <taxon>Bacillati</taxon>
        <taxon>Actinomycetota</taxon>
        <taxon>Actinomycetes</taxon>
        <taxon>Propionibacteriales</taxon>
        <taxon>Nocardioidaceae</taxon>
        <taxon>Nocardioides</taxon>
    </lineage>
</organism>
<keyword evidence="2" id="KW-0489">Methyltransferase</keyword>
<evidence type="ECO:0000313" key="3">
    <source>
        <dbReference type="Proteomes" id="UP000199004"/>
    </source>
</evidence>
<evidence type="ECO:0000259" key="1">
    <source>
        <dbReference type="Pfam" id="PF08241"/>
    </source>
</evidence>
<protein>
    <submittedName>
        <fullName evidence="2">Methyltransferase domain-containing protein</fullName>
    </submittedName>
</protein>
<evidence type="ECO:0000313" key="2">
    <source>
        <dbReference type="EMBL" id="SDM92362.1"/>
    </source>
</evidence>
<dbReference type="InterPro" id="IPR029063">
    <property type="entry name" value="SAM-dependent_MTases_sf"/>
</dbReference>